<dbReference type="EMBL" id="JAARQN010000003">
    <property type="protein sequence ID" value="MBC1457222.1"/>
    <property type="molecule type" value="Genomic_DNA"/>
</dbReference>
<dbReference type="InterPro" id="IPR028098">
    <property type="entry name" value="Glyco_trans_4-like_N"/>
</dbReference>
<feature type="domain" description="Glycosyl transferase family 1" evidence="1">
    <location>
        <begin position="188"/>
        <end position="350"/>
    </location>
</feature>
<dbReference type="RefSeq" id="WP_185388530.1">
    <property type="nucleotide sequence ID" value="NZ_JAARQN010000003.1"/>
</dbReference>
<accession>A0A841YW85</accession>
<protein>
    <submittedName>
        <fullName evidence="3">Glycosyltransferase family 4 protein</fullName>
    </submittedName>
</protein>
<name>A0A841YW85_9LIST</name>
<dbReference type="PANTHER" id="PTHR45947">
    <property type="entry name" value="SULFOQUINOVOSYL TRANSFERASE SQD2"/>
    <property type="match status" value="1"/>
</dbReference>
<reference evidence="3 4" key="1">
    <citation type="submission" date="2020-03" db="EMBL/GenBank/DDBJ databases">
        <title>Soil Listeria distribution.</title>
        <authorList>
            <person name="Liao J."/>
            <person name="Wiedmann M."/>
        </authorList>
    </citation>
    <scope>NUCLEOTIDE SEQUENCE [LARGE SCALE GENOMIC DNA]</scope>
    <source>
        <strain evidence="3 4">FSL L7-1614</strain>
    </source>
</reference>
<organism evidence="3 4">
    <name type="scientific">Listeria newyorkensis</name>
    <dbReference type="NCBI Taxonomy" id="1497681"/>
    <lineage>
        <taxon>Bacteria</taxon>
        <taxon>Bacillati</taxon>
        <taxon>Bacillota</taxon>
        <taxon>Bacilli</taxon>
        <taxon>Bacillales</taxon>
        <taxon>Listeriaceae</taxon>
        <taxon>Listeria</taxon>
    </lineage>
</organism>
<evidence type="ECO:0000259" key="2">
    <source>
        <dbReference type="Pfam" id="PF13439"/>
    </source>
</evidence>
<dbReference type="GO" id="GO:0016757">
    <property type="term" value="F:glycosyltransferase activity"/>
    <property type="evidence" value="ECO:0007669"/>
    <property type="project" value="InterPro"/>
</dbReference>
<sequence length="376" mass="44169">MKQIIVLSSVHPWNDSRIYYKEVLTLINAGYLVDYYAVGGRDDTLPDLPHLTVTLLPRRSLANRFLTWRYFLQEVKRKQPDAIHLHDPELLFLVPHIQKVSRAKLVFDMHEDFPSALKSKRIKGVPVPKWCIKSIAKYEKKRLAQVDTILFAEEYYKEHYLDITTYKEDVLNYPFLKEELDSSSKFDVTTLVYAGAIHEIRGFKEMLEVASMLKERGHVFQMLIIGRVPERLREWSAEYLKKHELGNYVRLKGRLDLDTLNQYYEKSDIGLALLHSEPNYLKSLPTKLFEYMSFGLPYVASDFPLWRKLMMDSGSGIPADVKDISEVVDAIEILLNKSQIYVNYMENGRNVHVSRFNWQHEEKKLLQAYELLFERI</sequence>
<dbReference type="AlphaFoldDB" id="A0A841YW85"/>
<dbReference type="Gene3D" id="3.40.50.2000">
    <property type="entry name" value="Glycogen Phosphorylase B"/>
    <property type="match status" value="2"/>
</dbReference>
<feature type="domain" description="Glycosyltransferase subfamily 4-like N-terminal" evidence="2">
    <location>
        <begin position="26"/>
        <end position="162"/>
    </location>
</feature>
<dbReference type="InterPro" id="IPR001296">
    <property type="entry name" value="Glyco_trans_1"/>
</dbReference>
<evidence type="ECO:0000259" key="1">
    <source>
        <dbReference type="Pfam" id="PF00534"/>
    </source>
</evidence>
<evidence type="ECO:0000313" key="3">
    <source>
        <dbReference type="EMBL" id="MBC1457222.1"/>
    </source>
</evidence>
<dbReference type="SUPFAM" id="SSF53756">
    <property type="entry name" value="UDP-Glycosyltransferase/glycogen phosphorylase"/>
    <property type="match status" value="1"/>
</dbReference>
<comment type="caution">
    <text evidence="3">The sequence shown here is derived from an EMBL/GenBank/DDBJ whole genome shotgun (WGS) entry which is preliminary data.</text>
</comment>
<dbReference type="Pfam" id="PF13439">
    <property type="entry name" value="Glyco_transf_4"/>
    <property type="match status" value="1"/>
</dbReference>
<gene>
    <name evidence="3" type="ORF">HB850_05600</name>
</gene>
<dbReference type="InterPro" id="IPR050194">
    <property type="entry name" value="Glycosyltransferase_grp1"/>
</dbReference>
<dbReference type="PANTHER" id="PTHR45947:SF3">
    <property type="entry name" value="SULFOQUINOVOSYL TRANSFERASE SQD2"/>
    <property type="match status" value="1"/>
</dbReference>
<proteinExistence type="predicted"/>
<keyword evidence="3" id="KW-0808">Transferase</keyword>
<dbReference type="Proteomes" id="UP000569903">
    <property type="component" value="Unassembled WGS sequence"/>
</dbReference>
<dbReference type="Pfam" id="PF00534">
    <property type="entry name" value="Glycos_transf_1"/>
    <property type="match status" value="1"/>
</dbReference>
<evidence type="ECO:0000313" key="4">
    <source>
        <dbReference type="Proteomes" id="UP000569903"/>
    </source>
</evidence>